<keyword evidence="3" id="KW-1185">Reference proteome</keyword>
<accession>F0P0X3</accession>
<dbReference type="KEGG" id="wvi:Weevi_1869"/>
<dbReference type="EMBL" id="CP002455">
    <property type="protein sequence ID" value="ADX68557.1"/>
    <property type="molecule type" value="Genomic_DNA"/>
</dbReference>
<reference evidence="3" key="2">
    <citation type="journal article" date="2011" name="Stand. Genomic Sci.">
        <title>Complete genome sequence of Weeksella virosa type strain (9751T).</title>
        <authorList>
            <person name="Lang E."/>
            <person name="Teshima H."/>
            <person name="Lucas S."/>
            <person name="Lapidus A."/>
            <person name="Hammon N."/>
            <person name="Deshpande S."/>
            <person name="Nolan M."/>
            <person name="Cheng J."/>
            <person name="Pitluck S."/>
            <person name="Liolios K."/>
            <person name="Pagani I."/>
            <person name="Mikhailova N."/>
            <person name="Ivanova N."/>
            <person name="Mavromatis K."/>
            <person name="Pati A."/>
            <person name="Tapia R."/>
            <person name="Han C."/>
            <person name="Goodwin L."/>
            <person name="Chen A."/>
            <person name="Palaniappan K."/>
            <person name="Land M."/>
            <person name="Hauser L."/>
            <person name="Chang Y."/>
            <person name="Jeffries C."/>
            <person name="Brambilla E."/>
            <person name="Kopitz M."/>
            <person name="Rohde M."/>
            <person name="Goker M."/>
            <person name="Tindall B."/>
            <person name="Detter J."/>
            <person name="Woyke T."/>
            <person name="Bristow J."/>
            <person name="Eisen J."/>
            <person name="Markowitz V."/>
            <person name="Hugenholtz P."/>
            <person name="Klenk H."/>
            <person name="Kyrpides N."/>
        </authorList>
    </citation>
    <scope>NUCLEOTIDE SEQUENCE [LARGE SCALE GENOMIC DNA]</scope>
    <source>
        <strain evidence="3">ATCC 43766 / DSM 16922 / JCM 21250 / NBRC 16016 / NCTC 11634 / CL345/78</strain>
    </source>
</reference>
<evidence type="ECO:0000313" key="2">
    <source>
        <dbReference type="EMBL" id="ADX68557.1"/>
    </source>
</evidence>
<dbReference type="OrthoDB" id="1447681at2"/>
<dbReference type="HOGENOM" id="CLU_188455_0_0_10"/>
<keyword evidence="1" id="KW-1133">Transmembrane helix</keyword>
<keyword evidence="1" id="KW-0812">Transmembrane</keyword>
<dbReference type="AlphaFoldDB" id="F0P0X3"/>
<name>F0P0X3_WEEVC</name>
<feature type="transmembrane region" description="Helical" evidence="1">
    <location>
        <begin position="6"/>
        <end position="36"/>
    </location>
</feature>
<dbReference type="RefSeq" id="WP_013598946.1">
    <property type="nucleotide sequence ID" value="NC_015144.1"/>
</dbReference>
<evidence type="ECO:0000256" key="1">
    <source>
        <dbReference type="SAM" id="Phobius"/>
    </source>
</evidence>
<dbReference type="eggNOG" id="ENOG5034B1J">
    <property type="taxonomic scope" value="Bacteria"/>
</dbReference>
<reference evidence="2 3" key="1">
    <citation type="journal article" date="2011" name="Stand. Genomic Sci.">
        <title>Complete genome sequence of Weeksella virosa type strain (9751).</title>
        <authorList>
            <person name="Lang E."/>
            <person name="Teshima H."/>
            <person name="Lucas S."/>
            <person name="Lapidus A."/>
            <person name="Hammon N."/>
            <person name="Deshpande S."/>
            <person name="Nolan M."/>
            <person name="Cheng J.F."/>
            <person name="Pitluck S."/>
            <person name="Liolios K."/>
            <person name="Pagani I."/>
            <person name="Mikhailova N."/>
            <person name="Ivanova N."/>
            <person name="Mavromatis K."/>
            <person name="Pati A."/>
            <person name="Tapia R."/>
            <person name="Han C."/>
            <person name="Goodwin L."/>
            <person name="Chen A."/>
            <person name="Palaniappan K."/>
            <person name="Land M."/>
            <person name="Hauser L."/>
            <person name="Chang Y.J."/>
            <person name="Jeffries C.D."/>
            <person name="Brambilla E.M."/>
            <person name="Kopitz M."/>
            <person name="Rohde M."/>
            <person name="Goker M."/>
            <person name="Tindall B.J."/>
            <person name="Detter J.C."/>
            <person name="Woyke T."/>
            <person name="Bristow J."/>
            <person name="Eisen J.A."/>
            <person name="Markowitz V."/>
            <person name="Hugenholtz P."/>
            <person name="Klenk H.P."/>
            <person name="Kyrpides N.C."/>
        </authorList>
    </citation>
    <scope>NUCLEOTIDE SEQUENCE [LARGE SCALE GENOMIC DNA]</scope>
    <source>
        <strain evidence="3">ATCC 43766 / DSM 16922 / JCM 21250 / NBRC 16016 / NCTC 11634 / CL345/78</strain>
    </source>
</reference>
<evidence type="ECO:0000313" key="3">
    <source>
        <dbReference type="Proteomes" id="UP000008641"/>
    </source>
</evidence>
<sequence length="68" mass="7783">MIQFLGFLFFLTIAICGFWGIIFLATFAISWIPFFLDNLKKEKKGIVTAEPTRPTLPNQQGVTVLYKK</sequence>
<keyword evidence="1" id="KW-0472">Membrane</keyword>
<proteinExistence type="predicted"/>
<protein>
    <submittedName>
        <fullName evidence="2">Uncharacterized protein</fullName>
    </submittedName>
</protein>
<gene>
    <name evidence="2" type="ordered locus">Weevi_1869</name>
</gene>
<organism evidence="2 3">
    <name type="scientific">Weeksella virosa (strain ATCC 43766 / DSM 16922 / JCM 21250 / CCUG 30538 / CDC 9751 / IAM 14551 / NBRC 16016 / NCTC 11634 / CL345/78)</name>
    <dbReference type="NCBI Taxonomy" id="865938"/>
    <lineage>
        <taxon>Bacteria</taxon>
        <taxon>Pseudomonadati</taxon>
        <taxon>Bacteroidota</taxon>
        <taxon>Flavobacteriia</taxon>
        <taxon>Flavobacteriales</taxon>
        <taxon>Weeksellaceae</taxon>
        <taxon>Weeksella</taxon>
    </lineage>
</organism>
<dbReference type="Proteomes" id="UP000008641">
    <property type="component" value="Chromosome"/>
</dbReference>